<evidence type="ECO:0000313" key="7">
    <source>
        <dbReference type="Proteomes" id="UP000239477"/>
    </source>
</evidence>
<evidence type="ECO:0000256" key="4">
    <source>
        <dbReference type="SAM" id="MobiDB-lite"/>
    </source>
</evidence>
<feature type="domain" description="Bacterial type II secretion system protein E" evidence="5">
    <location>
        <begin position="134"/>
        <end position="528"/>
    </location>
</feature>
<evidence type="ECO:0000256" key="1">
    <source>
        <dbReference type="ARBA" id="ARBA00006611"/>
    </source>
</evidence>
<dbReference type="EMBL" id="CP023270">
    <property type="protein sequence ID" value="AVJ27234.1"/>
    <property type="molecule type" value="Genomic_DNA"/>
</dbReference>
<dbReference type="InterPro" id="IPR027417">
    <property type="entry name" value="P-loop_NTPase"/>
</dbReference>
<dbReference type="GO" id="GO:0016887">
    <property type="term" value="F:ATP hydrolysis activity"/>
    <property type="evidence" value="ECO:0007669"/>
    <property type="project" value="TreeGrafter"/>
</dbReference>
<evidence type="ECO:0000259" key="5">
    <source>
        <dbReference type="Pfam" id="PF00437"/>
    </source>
</evidence>
<evidence type="ECO:0000313" key="6">
    <source>
        <dbReference type="EMBL" id="AVJ27234.1"/>
    </source>
</evidence>
<dbReference type="AlphaFoldDB" id="A0A2S0I5K5"/>
<dbReference type="Proteomes" id="UP000239477">
    <property type="component" value="Chromosome"/>
</dbReference>
<dbReference type="RefSeq" id="WP_105238139.1">
    <property type="nucleotide sequence ID" value="NZ_CP023270.1"/>
</dbReference>
<comment type="similarity">
    <text evidence="1">Belongs to the GSP E family.</text>
</comment>
<evidence type="ECO:0000256" key="2">
    <source>
        <dbReference type="ARBA" id="ARBA00022741"/>
    </source>
</evidence>
<organism evidence="6 7">
    <name type="scientific">Achromobacter spanius</name>
    <dbReference type="NCBI Taxonomy" id="217203"/>
    <lineage>
        <taxon>Bacteria</taxon>
        <taxon>Pseudomonadati</taxon>
        <taxon>Pseudomonadota</taxon>
        <taxon>Betaproteobacteria</taxon>
        <taxon>Burkholderiales</taxon>
        <taxon>Alcaligenaceae</taxon>
        <taxon>Achromobacter</taxon>
    </lineage>
</organism>
<dbReference type="Pfam" id="PF00437">
    <property type="entry name" value="T2SSE"/>
    <property type="match status" value="1"/>
</dbReference>
<dbReference type="Gene3D" id="3.40.50.300">
    <property type="entry name" value="P-loop containing nucleotide triphosphate hydrolases"/>
    <property type="match status" value="1"/>
</dbReference>
<dbReference type="PANTHER" id="PTHR30258">
    <property type="entry name" value="TYPE II SECRETION SYSTEM PROTEIN GSPE-RELATED"/>
    <property type="match status" value="1"/>
</dbReference>
<dbReference type="GO" id="GO:0005886">
    <property type="term" value="C:plasma membrane"/>
    <property type="evidence" value="ECO:0007669"/>
    <property type="project" value="TreeGrafter"/>
</dbReference>
<dbReference type="GO" id="GO:0005524">
    <property type="term" value="F:ATP binding"/>
    <property type="evidence" value="ECO:0007669"/>
    <property type="project" value="UniProtKB-KW"/>
</dbReference>
<dbReference type="PANTHER" id="PTHR30258:SF3">
    <property type="entry name" value="SLL1921 PROTEIN"/>
    <property type="match status" value="1"/>
</dbReference>
<keyword evidence="3" id="KW-0067">ATP-binding</keyword>
<feature type="compositionally biased region" description="Low complexity" evidence="4">
    <location>
        <begin position="565"/>
        <end position="580"/>
    </location>
</feature>
<sequence>MTTQTLPIAGAPARPPALHTPEDIAGMDPGFVRALGRQFDLAALAGRLCPVLLEGGEAAIFAVKEYTVGDQIDEVERMVKAAGYRMACPARYVVPAPLLLMIARGQYTAPGPGRTARSNPAERVSALAALFLDIVRWGVVQGASDVHINVDQRRDVGDIRYTIHGEYVGSDRFAGLSSATLLEVLAVAWMDVRGGNGAVFDPALEQQGRISLTVDAAPVVLRWASLAADAGPSVCLRILRLDATVNGDLLALGYLPGQAETLLRAREREGGAIVLAGVVGSGKSTTIAALMRGIAPTRKVITLEDPVEYHIGNALQNTLTGALADAAWPTLDAKLKTIKRSAMNDLLIGEVRDTQTGRAFMDLASSGVSLYATTHAGSAVMIPERLASDAIGVSREFLASPGILKLLIYQTLLPRLCPGCALPVDSLWSDSYARHAQAWDWRGWIRGLQDAFDLHPESLRVRNEAGCPVCRRDHMPELNGTAGRSVAAEMIEPDRAQGFLEQVRQRDNHGLKQQFQPATGSAWREAATRSARALDCALYRAHLGEIDPRTLLRRFELPVVPNMRTAPAPSSQTPSSQIPSLLAASATQTGATMSGRAHHG</sequence>
<feature type="region of interest" description="Disordered" evidence="4">
    <location>
        <begin position="1"/>
        <end position="22"/>
    </location>
</feature>
<keyword evidence="7" id="KW-1185">Reference proteome</keyword>
<gene>
    <name evidence="6" type="ORF">CLM73_08990</name>
</gene>
<evidence type="ECO:0000256" key="3">
    <source>
        <dbReference type="ARBA" id="ARBA00022840"/>
    </source>
</evidence>
<dbReference type="InterPro" id="IPR001482">
    <property type="entry name" value="T2SS/T4SS_dom"/>
</dbReference>
<feature type="region of interest" description="Disordered" evidence="4">
    <location>
        <begin position="563"/>
        <end position="600"/>
    </location>
</feature>
<protein>
    <submittedName>
        <fullName evidence="6">General secretion pathway protein</fullName>
    </submittedName>
</protein>
<accession>A0A2S0I5K5</accession>
<proteinExistence type="inferred from homology"/>
<dbReference type="OrthoDB" id="5790493at2"/>
<dbReference type="Gene3D" id="3.30.450.90">
    <property type="match status" value="1"/>
</dbReference>
<dbReference type="SUPFAM" id="SSF52540">
    <property type="entry name" value="P-loop containing nucleoside triphosphate hydrolases"/>
    <property type="match status" value="1"/>
</dbReference>
<reference evidence="6 7" key="1">
    <citation type="submission" date="2017-09" db="EMBL/GenBank/DDBJ databases">
        <title>Genomic, metabolic, and phenotypic characteristics of bacterial isolates from the natural microbiome of the model nematode Caenorhabditis elegans.</title>
        <authorList>
            <person name="Zimmermann J."/>
            <person name="Obeng N."/>
            <person name="Yang W."/>
            <person name="Obeng O."/>
            <person name="Kissoyan K."/>
            <person name="Pees B."/>
            <person name="Dirksen P."/>
            <person name="Hoppner M."/>
            <person name="Franke A."/>
            <person name="Rosenstiel P."/>
            <person name="Leippe M."/>
            <person name="Dierking K."/>
            <person name="Kaleta C."/>
            <person name="Schulenburg H."/>
        </authorList>
    </citation>
    <scope>NUCLEOTIDE SEQUENCE [LARGE SCALE GENOMIC DNA]</scope>
    <source>
        <strain evidence="6 7">MYb73</strain>
    </source>
</reference>
<keyword evidence="2" id="KW-0547">Nucleotide-binding</keyword>
<name>A0A2S0I5K5_9BURK</name>